<dbReference type="Gene3D" id="2.40.420.20">
    <property type="match status" value="1"/>
</dbReference>
<dbReference type="Pfam" id="PF25973">
    <property type="entry name" value="BSH_CzcB"/>
    <property type="match status" value="1"/>
</dbReference>
<organism evidence="4 5">
    <name type="scientific">Actinoplanes flavus</name>
    <dbReference type="NCBI Taxonomy" id="2820290"/>
    <lineage>
        <taxon>Bacteria</taxon>
        <taxon>Bacillati</taxon>
        <taxon>Actinomycetota</taxon>
        <taxon>Actinomycetes</taxon>
        <taxon>Micromonosporales</taxon>
        <taxon>Micromonosporaceae</taxon>
        <taxon>Actinoplanes</taxon>
    </lineage>
</organism>
<evidence type="ECO:0000313" key="4">
    <source>
        <dbReference type="EMBL" id="MBO3741201.1"/>
    </source>
</evidence>
<evidence type="ECO:0000313" key="5">
    <source>
        <dbReference type="Proteomes" id="UP000679690"/>
    </source>
</evidence>
<evidence type="ECO:0000259" key="2">
    <source>
        <dbReference type="Pfam" id="PF25967"/>
    </source>
</evidence>
<gene>
    <name evidence="4" type="ORF">J5X75_27195</name>
</gene>
<dbReference type="SUPFAM" id="SSF111369">
    <property type="entry name" value="HlyD-like secretion proteins"/>
    <property type="match status" value="1"/>
</dbReference>
<dbReference type="NCBIfam" id="TIGR01730">
    <property type="entry name" value="RND_mfp"/>
    <property type="match status" value="1"/>
</dbReference>
<accession>A0ABS3UR11</accession>
<comment type="caution">
    <text evidence="4">The sequence shown here is derived from an EMBL/GenBank/DDBJ whole genome shotgun (WGS) entry which is preliminary data.</text>
</comment>
<dbReference type="InterPro" id="IPR006143">
    <property type="entry name" value="RND_pump_MFP"/>
</dbReference>
<feature type="domain" description="Multidrug resistance protein MdtA-like C-terminal permuted SH3" evidence="2">
    <location>
        <begin position="294"/>
        <end position="349"/>
    </location>
</feature>
<proteinExistence type="inferred from homology"/>
<dbReference type="RefSeq" id="WP_208470348.1">
    <property type="nucleotide sequence ID" value="NZ_JAGFNS010000019.1"/>
</dbReference>
<dbReference type="EMBL" id="JAGFNS010000019">
    <property type="protein sequence ID" value="MBO3741201.1"/>
    <property type="molecule type" value="Genomic_DNA"/>
</dbReference>
<keyword evidence="5" id="KW-1185">Reference proteome</keyword>
<name>A0ABS3UR11_9ACTN</name>
<protein>
    <submittedName>
        <fullName evidence="4">Efflux RND transporter periplasmic adaptor subunit</fullName>
    </submittedName>
</protein>
<dbReference type="Pfam" id="PF25967">
    <property type="entry name" value="RND-MFP_C"/>
    <property type="match status" value="1"/>
</dbReference>
<dbReference type="PANTHER" id="PTHR30469:SF33">
    <property type="entry name" value="SLR1207 PROTEIN"/>
    <property type="match status" value="1"/>
</dbReference>
<dbReference type="PANTHER" id="PTHR30469">
    <property type="entry name" value="MULTIDRUG RESISTANCE PROTEIN MDTA"/>
    <property type="match status" value="1"/>
</dbReference>
<feature type="domain" description="CzcB-like barrel-sandwich hybrid" evidence="3">
    <location>
        <begin position="76"/>
        <end position="209"/>
    </location>
</feature>
<comment type="similarity">
    <text evidence="1">Belongs to the membrane fusion protein (MFP) (TC 8.A.1) family.</text>
</comment>
<sequence>MTRRSGRNGRRRRIRWIGAFLVVTGSVTAGVVLAVQGRDAVVPAPTVAADRGEVTRDVAATGIVEPATTRGLAFGVDGAVASVSVRPGNRVTKGQTLAALDATGAADDMSDARIALSEAQSRLTEATTVAVSAACAEPKAAAAGPCATGGDPVLTAEQQVHQAAHRVGEAEAALRGTTLTAPFTGTVLAVEGGVGDRVESGSTFVTLGDTYAMRVRAAFPETDAAALETGQPARITPAGSDGTYDGEVVQADPVGTADGARVRYGVLVSLDDPPGDLLIGQSARVGIRTGHVDDALRVPSTAVHDVSGDSGTVLVRGGGTTVERAVTIGLRGDRYTEITDGLTEGDQVVRYR</sequence>
<dbReference type="Gene3D" id="2.40.30.170">
    <property type="match status" value="1"/>
</dbReference>
<reference evidence="4 5" key="1">
    <citation type="submission" date="2021-03" db="EMBL/GenBank/DDBJ databases">
        <title>Actinoplanes flavus sp. nov., a novel actinomycete isolated from Coconut Palm rhizosphere soil.</title>
        <authorList>
            <person name="Luo X."/>
        </authorList>
    </citation>
    <scope>NUCLEOTIDE SEQUENCE [LARGE SCALE GENOMIC DNA]</scope>
    <source>
        <strain evidence="4 5">NEAU-H7</strain>
    </source>
</reference>
<dbReference type="Gene3D" id="2.40.50.100">
    <property type="match status" value="1"/>
</dbReference>
<dbReference type="Proteomes" id="UP000679690">
    <property type="component" value="Unassembled WGS sequence"/>
</dbReference>
<evidence type="ECO:0000256" key="1">
    <source>
        <dbReference type="ARBA" id="ARBA00009477"/>
    </source>
</evidence>
<evidence type="ECO:0000259" key="3">
    <source>
        <dbReference type="Pfam" id="PF25973"/>
    </source>
</evidence>
<dbReference type="InterPro" id="IPR058627">
    <property type="entry name" value="MdtA-like_C"/>
</dbReference>
<dbReference type="InterPro" id="IPR058647">
    <property type="entry name" value="BSH_CzcB-like"/>
</dbReference>